<feature type="compositionally biased region" description="Basic and acidic residues" evidence="12">
    <location>
        <begin position="1723"/>
        <end position="1737"/>
    </location>
</feature>
<keyword evidence="7" id="KW-0788">Thiol protease</keyword>
<dbReference type="SUPFAM" id="SSF54001">
    <property type="entry name" value="Cysteine proteinases"/>
    <property type="match status" value="1"/>
</dbReference>
<proteinExistence type="inferred from homology"/>
<keyword evidence="5" id="KW-0833">Ubl conjugation pathway</keyword>
<dbReference type="Gene3D" id="3.40.50.150">
    <property type="entry name" value="Vaccinia Virus protein VP39"/>
    <property type="match status" value="1"/>
</dbReference>
<dbReference type="Pfam" id="PF00443">
    <property type="entry name" value="UCH"/>
    <property type="match status" value="1"/>
</dbReference>
<feature type="compositionally biased region" description="Basic and acidic residues" evidence="12">
    <location>
        <begin position="1193"/>
        <end position="1206"/>
    </location>
</feature>
<reference evidence="14 15" key="1">
    <citation type="submission" date="2019-01" db="EMBL/GenBank/DDBJ databases">
        <title>Draft Genome and Complete Hox-Cluster Characterization of the Sterlet Sturgeon (Acipenser ruthenus).</title>
        <authorList>
            <person name="Wei Q."/>
        </authorList>
    </citation>
    <scope>NUCLEOTIDE SEQUENCE [LARGE SCALE GENOMIC DNA]</scope>
    <source>
        <strain evidence="14">WHYD16114868_AA</strain>
        <tissue evidence="14">Blood</tissue>
    </source>
</reference>
<dbReference type="InterPro" id="IPR006671">
    <property type="entry name" value="Cyclin_N"/>
</dbReference>
<evidence type="ECO:0000256" key="12">
    <source>
        <dbReference type="SAM" id="MobiDB-lite"/>
    </source>
</evidence>
<feature type="compositionally biased region" description="Basic and acidic residues" evidence="12">
    <location>
        <begin position="835"/>
        <end position="845"/>
    </location>
</feature>
<feature type="region of interest" description="Disordered" evidence="12">
    <location>
        <begin position="1185"/>
        <end position="1225"/>
    </location>
</feature>
<dbReference type="Gene3D" id="3.90.70.10">
    <property type="entry name" value="Cysteine proteinases"/>
    <property type="match status" value="2"/>
</dbReference>
<feature type="region of interest" description="Disordered" evidence="12">
    <location>
        <begin position="818"/>
        <end position="845"/>
    </location>
</feature>
<dbReference type="InterPro" id="IPR001394">
    <property type="entry name" value="Peptidase_C19_UCH"/>
</dbReference>
<protein>
    <submittedName>
        <fullName evidence="14">Ubiquitin carboxyl-terminal hydrolase 45</fullName>
    </submittedName>
</protein>
<feature type="domain" description="USP" evidence="13">
    <location>
        <begin position="481"/>
        <end position="1065"/>
    </location>
</feature>
<feature type="region of interest" description="Disordered" evidence="12">
    <location>
        <begin position="1355"/>
        <end position="1785"/>
    </location>
</feature>
<feature type="compositionally biased region" description="Basic and acidic residues" evidence="12">
    <location>
        <begin position="1699"/>
        <end position="1709"/>
    </location>
</feature>
<dbReference type="SMART" id="SM00385">
    <property type="entry name" value="CYCLIN"/>
    <property type="match status" value="2"/>
</dbReference>
<feature type="region of interest" description="Disordered" evidence="12">
    <location>
        <begin position="1046"/>
        <end position="1080"/>
    </location>
</feature>
<dbReference type="Pfam" id="PF15996">
    <property type="entry name" value="PNISR"/>
    <property type="match status" value="1"/>
</dbReference>
<keyword evidence="8" id="KW-0862">Zinc</keyword>
<feature type="compositionally biased region" description="Basic and acidic residues" evidence="12">
    <location>
        <begin position="1664"/>
        <end position="1692"/>
    </location>
</feature>
<evidence type="ECO:0000256" key="11">
    <source>
        <dbReference type="RuleBase" id="RU000383"/>
    </source>
</evidence>
<evidence type="ECO:0000256" key="8">
    <source>
        <dbReference type="ARBA" id="ARBA00022833"/>
    </source>
</evidence>
<feature type="compositionally biased region" description="Basic and acidic residues" evidence="12">
    <location>
        <begin position="1425"/>
        <end position="1465"/>
    </location>
</feature>
<comment type="caution">
    <text evidence="14">The sequence shown here is derived from an EMBL/GenBank/DDBJ whole genome shotgun (WGS) entry which is preliminary data.</text>
</comment>
<feature type="region of interest" description="Disordered" evidence="12">
    <location>
        <begin position="733"/>
        <end position="765"/>
    </location>
</feature>
<keyword evidence="9 11" id="KW-0195">Cyclin</keyword>
<dbReference type="CDD" id="cd02667">
    <property type="entry name" value="Peptidase_C19K"/>
    <property type="match status" value="1"/>
</dbReference>
<evidence type="ECO:0000313" key="14">
    <source>
        <dbReference type="EMBL" id="RXM30279.1"/>
    </source>
</evidence>
<evidence type="ECO:0000256" key="1">
    <source>
        <dbReference type="ARBA" id="ARBA00008638"/>
    </source>
</evidence>
<feature type="compositionally biased region" description="Pro residues" evidence="12">
    <location>
        <begin position="1098"/>
        <end position="1113"/>
    </location>
</feature>
<dbReference type="InterPro" id="IPR018200">
    <property type="entry name" value="USP_CS"/>
</dbReference>
<evidence type="ECO:0000259" key="13">
    <source>
        <dbReference type="PROSITE" id="PS50235"/>
    </source>
</evidence>
<feature type="compositionally biased region" description="Basic residues" evidence="12">
    <location>
        <begin position="1767"/>
        <end position="1777"/>
    </location>
</feature>
<dbReference type="InterPro" id="IPR036915">
    <property type="entry name" value="Cyclin-like_sf"/>
</dbReference>
<dbReference type="InterPro" id="IPR029063">
    <property type="entry name" value="SAM-dependent_MTases_sf"/>
</dbReference>
<feature type="compositionally biased region" description="Acidic residues" evidence="12">
    <location>
        <begin position="1312"/>
        <end position="1321"/>
    </location>
</feature>
<feature type="compositionally biased region" description="Basic residues" evidence="12">
    <location>
        <begin position="1648"/>
        <end position="1659"/>
    </location>
</feature>
<dbReference type="PROSITE" id="PS50235">
    <property type="entry name" value="USP_3"/>
    <property type="match status" value="1"/>
</dbReference>
<gene>
    <name evidence="14" type="ORF">EOD39_0396</name>
</gene>
<dbReference type="InterPro" id="IPR031658">
    <property type="entry name" value="Cyclin_C_2"/>
</dbReference>
<dbReference type="GO" id="GO:0008270">
    <property type="term" value="F:zinc ion binding"/>
    <property type="evidence" value="ECO:0007669"/>
    <property type="project" value="UniProtKB-KW"/>
</dbReference>
<dbReference type="Pfam" id="PF00134">
    <property type="entry name" value="Cyclin_N"/>
    <property type="match status" value="1"/>
</dbReference>
<feature type="compositionally biased region" description="Basic residues" evidence="12">
    <location>
        <begin position="1738"/>
        <end position="1747"/>
    </location>
</feature>
<feature type="compositionally biased region" description="Basic and acidic residues" evidence="12">
    <location>
        <begin position="1291"/>
        <end position="1311"/>
    </location>
</feature>
<evidence type="ECO:0000256" key="9">
    <source>
        <dbReference type="ARBA" id="ARBA00023127"/>
    </source>
</evidence>
<name>A0A444U597_ACIRT</name>
<dbReference type="GO" id="GO:0006508">
    <property type="term" value="P:proteolysis"/>
    <property type="evidence" value="ECO:0007669"/>
    <property type="project" value="UniProtKB-KW"/>
</dbReference>
<accession>A0A444U597</accession>
<dbReference type="InterPro" id="IPR038765">
    <property type="entry name" value="Papain-like_cys_pep_sf"/>
</dbReference>
<sequence length="1858" mass="210455">MSSGADPPPPLALSAASAELSRLQGCSSQPSLGPAEPSVCLQWVLDKQDLMKERQKDLKFLAEEEYWKLQIFFANVIQALGEHLKLRQQVIATATVYFKRFYARYSLKSIDPVLMAPTCVFLASKVEEFGVVSNTRLISAATSVLLVLQFGWLAAFEALLASLSASSISHALALVKDCCLIVYHPYRPLLQYVQDMGQEDMLLPLAWRIVNDTYRTDLCLLYPPFMIALACLHVACVVQQKDARQWFAELSVDMEKILEIIRVILKLYDQWKNFDDRKEMAAILNKMPKPKPPPNRCHECNEELSTYCNKKVLAQMVDFLQKHSDKTSSVPSMCKEFIIRQKVAIPVLVQCCLTPVLTHQSYPPGPMQLLLAEESNIREESVKPPSRSLSDSEDSSVAVLAAIALQQFKLPVLIPFCFHLSCFPWSFYQLCCRKVVSESSVSEQTSYNTSSKIIKIREEATEGSDLLKGKNPVISTLVPVKGINNLGNTCFFNAVMQDPLVVTLPSPEPLTSAMFLFLHCMKDIGKGPVSPKLLFNQLCHKAPRFKGYQQQDSQELLHYLLDAMRVEETKRIKASILKSFNNPTEKTADEETKRQVKAFGKEGVKMNFVDQIFVGELTNTIMCEECEHISTVKEAFIDLSLPIIEERVSKPANPGRTTKFSKLQERELSEEATSPTLVHPPKNTKKHAAGKDKNHLSYQKTPDKCSFGNEESGNDEEDTPADLKCHYREAGSKKVAANGSEKDGSNLDSSNDADSEASESECPSKQTVNSCTVDYIKTDSSNHSPSKSDSLHSKYKDCNHNESLTCGVSKLSLNNNMNETLISNPNQGEQTDSMSHSKDSAKEKPLISQNPQVAFQSLSHSYVPSSKECSVQSCLYQFTSVELLMGNNKLLCENCTEKRQKHQKRTITTAEKKAENVYTNARKQMLISALPPIVTLHLKRFHQAGMSLRKVNRHVDFPMVLDLAPFCSASCKNVVESERVLYSLYGIVEHSGSMRGGHYTAYVKIRSRHKRQEHRRNVAGQKEAVDTSPGQVDWAALAQAWIAQKESSGPNVVDQQGMQTNGQENQGLDTGPNNHGNFQGDPNFSSMWQPEWGMPHQTPHPPPQQQWMPPAPGPMDVVPPSEDSNSQDSVDFLPDSRHGIFNQNNHNFGGQPENFTVAPMAVNQFDYQHGAAAFGPPSGGFHPPYWQQSPPQSHRDRPPMFRERPRSPIQMPVKQEPPALDAVKRRTLPAWIREGLEKMEREKQKKLEKERMDKQRAEMAKDEEKDKEEPEEEGDGPCLPRKSKFEEEDVRPEAKKVEPESRSPSPIHEEQSEPEMTEEEKEFQLMIMTKTVLTEVLFEVTNEEIYCVAKEVHRKATKGMHSASDQYKQVDAPAKQLAQSSALASLTGLGGLGEYGSDDSEDERSETGSETSDTDDEELRHRIRQKQDAFWRKEKEQQFQERQQVEEEKQSERVNKEMHEYDKEQIFSSVKQEIVKEREPEPITEKRKSRSETDIIEPKKNVKERIGRSRSQSFSGGSSRSSSSESSSSSSSSRWSSSSASSSVSSRSSSRSFTPKRKKKRSRSCSPSHRARQRSRSRSSHRHKREPSREKGRDRRRASRNRSADRSSRRWNPSRSRERRTSRERRKSRSRSKIRVSHSRSRDQHRSADRRRSRSRSKRNQTGSKDRDRRKDRSQSNDKDKKKKDKEQDKKKEKQKTKEKREEKDHKSVGQEGSSTSSRSKRKSESSSRLSRQDSKSTKKGLVKKSKKYSDSSGRSSSCSPEVSKEKKSKKSKRSRSRSTEKSHKSAIVVAESILKIVPSGTYDWDKFINPVDLERILESNVFYVESINGMCYSLLSGSWSWTDSTAINYAIHAKHTT</sequence>
<feature type="compositionally biased region" description="Low complexity" evidence="12">
    <location>
        <begin position="1376"/>
        <end position="1387"/>
    </location>
</feature>
<feature type="compositionally biased region" description="Polar residues" evidence="12">
    <location>
        <begin position="818"/>
        <end position="834"/>
    </location>
</feature>
<evidence type="ECO:0000256" key="2">
    <source>
        <dbReference type="ARBA" id="ARBA00022670"/>
    </source>
</evidence>
<feature type="compositionally biased region" description="Basic and acidic residues" evidence="12">
    <location>
        <begin position="1242"/>
        <end position="1268"/>
    </location>
</feature>
<keyword evidence="6 14" id="KW-0378">Hydrolase</keyword>
<dbReference type="CDD" id="cd20514">
    <property type="entry name" value="CYCLIN_CCNC_rpt2"/>
    <property type="match status" value="1"/>
</dbReference>
<dbReference type="FunFam" id="3.90.70.10:FF:000102">
    <property type="entry name" value="Ubiquitinyl hydrolase 1"/>
    <property type="match status" value="1"/>
</dbReference>
<dbReference type="InterPro" id="IPR031937">
    <property type="entry name" value="PNISR"/>
</dbReference>
<dbReference type="PROSITE" id="PS00973">
    <property type="entry name" value="USP_2"/>
    <property type="match status" value="1"/>
</dbReference>
<feature type="region of interest" description="Disordered" evidence="12">
    <location>
        <begin position="650"/>
        <end position="721"/>
    </location>
</feature>
<feature type="compositionally biased region" description="Low complexity" evidence="12">
    <location>
        <begin position="1509"/>
        <end position="1553"/>
    </location>
</feature>
<dbReference type="GO" id="GO:0004843">
    <property type="term" value="F:cysteine-type deubiquitinase activity"/>
    <property type="evidence" value="ECO:0007669"/>
    <property type="project" value="InterPro"/>
</dbReference>
<evidence type="ECO:0000256" key="7">
    <source>
        <dbReference type="ARBA" id="ARBA00022807"/>
    </source>
</evidence>
<evidence type="ECO:0000256" key="3">
    <source>
        <dbReference type="ARBA" id="ARBA00022723"/>
    </source>
</evidence>
<dbReference type="Pfam" id="PF16899">
    <property type="entry name" value="Cyclin_C_2"/>
    <property type="match status" value="1"/>
</dbReference>
<keyword evidence="10" id="KW-0539">Nucleus</keyword>
<dbReference type="CDD" id="cd20513">
    <property type="entry name" value="CYCLIN_CCNC_rpt1"/>
    <property type="match status" value="1"/>
</dbReference>
<evidence type="ECO:0000256" key="6">
    <source>
        <dbReference type="ARBA" id="ARBA00022801"/>
    </source>
</evidence>
<evidence type="ECO:0000313" key="15">
    <source>
        <dbReference type="Proteomes" id="UP000289886"/>
    </source>
</evidence>
<feature type="compositionally biased region" description="Basic residues" evidence="12">
    <location>
        <begin position="1554"/>
        <end position="1586"/>
    </location>
</feature>
<feature type="compositionally biased region" description="Low complexity" evidence="12">
    <location>
        <begin position="1751"/>
        <end position="1762"/>
    </location>
</feature>
<keyword evidence="2" id="KW-0645">Protease</keyword>
<feature type="region of interest" description="Disordered" evidence="12">
    <location>
        <begin position="1093"/>
        <end position="1114"/>
    </location>
</feature>
<dbReference type="SUPFAM" id="SSF47954">
    <property type="entry name" value="Cyclin-like"/>
    <property type="match status" value="2"/>
</dbReference>
<dbReference type="GO" id="GO:0016579">
    <property type="term" value="P:protein deubiquitination"/>
    <property type="evidence" value="ECO:0007669"/>
    <property type="project" value="InterPro"/>
</dbReference>
<feature type="compositionally biased region" description="Basic and acidic residues" evidence="12">
    <location>
        <begin position="1473"/>
        <end position="1507"/>
    </location>
</feature>
<comment type="similarity">
    <text evidence="1">Belongs to the cyclin family. Cyclin C subfamily.</text>
</comment>
<feature type="region of interest" description="Disordered" evidence="12">
    <location>
        <begin position="1242"/>
        <end position="1322"/>
    </location>
</feature>
<keyword evidence="15" id="KW-1185">Reference proteome</keyword>
<dbReference type="Proteomes" id="UP000289886">
    <property type="component" value="Unassembled WGS sequence"/>
</dbReference>
<dbReference type="PANTHER" id="PTHR31518">
    <property type="entry name" value="ARGININE/SERINE-RICH PROTEIN PNISR"/>
    <property type="match status" value="1"/>
</dbReference>
<evidence type="ECO:0000256" key="5">
    <source>
        <dbReference type="ARBA" id="ARBA00022786"/>
    </source>
</evidence>
<keyword evidence="3" id="KW-0479">Metal-binding</keyword>
<evidence type="ECO:0000256" key="4">
    <source>
        <dbReference type="ARBA" id="ARBA00022771"/>
    </source>
</evidence>
<dbReference type="InterPro" id="IPR013763">
    <property type="entry name" value="Cyclin-like_dom"/>
</dbReference>
<dbReference type="EMBL" id="SCEB01215296">
    <property type="protein sequence ID" value="RXM30279.1"/>
    <property type="molecule type" value="Genomic_DNA"/>
</dbReference>
<organism evidence="14 15">
    <name type="scientific">Acipenser ruthenus</name>
    <name type="common">Sterlet sturgeon</name>
    <dbReference type="NCBI Taxonomy" id="7906"/>
    <lineage>
        <taxon>Eukaryota</taxon>
        <taxon>Metazoa</taxon>
        <taxon>Chordata</taxon>
        <taxon>Craniata</taxon>
        <taxon>Vertebrata</taxon>
        <taxon>Euteleostomi</taxon>
        <taxon>Actinopterygii</taxon>
        <taxon>Chondrostei</taxon>
        <taxon>Acipenseriformes</taxon>
        <taxon>Acipenseridae</taxon>
        <taxon>Acipenser</taxon>
    </lineage>
</organism>
<evidence type="ECO:0000256" key="10">
    <source>
        <dbReference type="ARBA" id="ARBA00023242"/>
    </source>
</evidence>
<dbReference type="Gene3D" id="1.10.472.10">
    <property type="entry name" value="Cyclin-like"/>
    <property type="match status" value="2"/>
</dbReference>
<dbReference type="InterPro" id="IPR028889">
    <property type="entry name" value="USP"/>
</dbReference>
<feature type="compositionally biased region" description="Basic residues" evidence="12">
    <location>
        <begin position="1622"/>
        <end position="1639"/>
    </location>
</feature>
<dbReference type="FunFam" id="1.10.472.10:FF:000017">
    <property type="entry name" value="Putative cyclin-c"/>
    <property type="match status" value="1"/>
</dbReference>
<dbReference type="PROSITE" id="PS00972">
    <property type="entry name" value="USP_1"/>
    <property type="match status" value="1"/>
</dbReference>
<keyword evidence="4" id="KW-0863">Zinc-finger</keyword>